<sequence length="107" mass="11229">MEHLESEAGINRYIRTNPSEAARCELHLLSLGKPLSWPAKGGNSGGFPLPDLLGGVNLIPRMDFPQHQASTGPILPGQKEAGGWEPEEAPARISGGGGPDLDGPILL</sequence>
<evidence type="ECO:0000313" key="2">
    <source>
        <dbReference type="EMBL" id="KAK3737576.1"/>
    </source>
</evidence>
<accession>A0AAE0Y9H4</accession>
<organism evidence="2 3">
    <name type="scientific">Elysia crispata</name>
    <name type="common">lettuce slug</name>
    <dbReference type="NCBI Taxonomy" id="231223"/>
    <lineage>
        <taxon>Eukaryota</taxon>
        <taxon>Metazoa</taxon>
        <taxon>Spiralia</taxon>
        <taxon>Lophotrochozoa</taxon>
        <taxon>Mollusca</taxon>
        <taxon>Gastropoda</taxon>
        <taxon>Heterobranchia</taxon>
        <taxon>Euthyneura</taxon>
        <taxon>Panpulmonata</taxon>
        <taxon>Sacoglossa</taxon>
        <taxon>Placobranchoidea</taxon>
        <taxon>Plakobranchidae</taxon>
        <taxon>Elysia</taxon>
    </lineage>
</organism>
<protein>
    <submittedName>
        <fullName evidence="2">Uncharacterized protein</fullName>
    </submittedName>
</protein>
<feature type="region of interest" description="Disordered" evidence="1">
    <location>
        <begin position="63"/>
        <end position="107"/>
    </location>
</feature>
<evidence type="ECO:0000313" key="3">
    <source>
        <dbReference type="Proteomes" id="UP001283361"/>
    </source>
</evidence>
<comment type="caution">
    <text evidence="2">The sequence shown here is derived from an EMBL/GenBank/DDBJ whole genome shotgun (WGS) entry which is preliminary data.</text>
</comment>
<dbReference type="Proteomes" id="UP001283361">
    <property type="component" value="Unassembled WGS sequence"/>
</dbReference>
<reference evidence="2" key="1">
    <citation type="journal article" date="2023" name="G3 (Bethesda)">
        <title>A reference genome for the long-term kleptoplast-retaining sea slug Elysia crispata morphotype clarki.</title>
        <authorList>
            <person name="Eastman K.E."/>
            <person name="Pendleton A.L."/>
            <person name="Shaikh M.A."/>
            <person name="Suttiyut T."/>
            <person name="Ogas R."/>
            <person name="Tomko P."/>
            <person name="Gavelis G."/>
            <person name="Widhalm J.R."/>
            <person name="Wisecaver J.H."/>
        </authorList>
    </citation>
    <scope>NUCLEOTIDE SEQUENCE</scope>
    <source>
        <strain evidence="2">ECLA1</strain>
    </source>
</reference>
<keyword evidence="3" id="KW-1185">Reference proteome</keyword>
<evidence type="ECO:0000256" key="1">
    <source>
        <dbReference type="SAM" id="MobiDB-lite"/>
    </source>
</evidence>
<dbReference type="AlphaFoldDB" id="A0AAE0Y9H4"/>
<proteinExistence type="predicted"/>
<name>A0AAE0Y9H4_9GAST</name>
<gene>
    <name evidence="2" type="ORF">RRG08_062203</name>
</gene>
<dbReference type="EMBL" id="JAWDGP010006640">
    <property type="protein sequence ID" value="KAK3737576.1"/>
    <property type="molecule type" value="Genomic_DNA"/>
</dbReference>